<proteinExistence type="predicted"/>
<protein>
    <submittedName>
        <fullName evidence="1">Uncharacterized protein</fullName>
    </submittedName>
</protein>
<gene>
    <name evidence="1" type="ORF">H9Q80_04065</name>
</gene>
<sequence>MEYHYFTIEDIEMLTFNGIPHLHNHLNYLIHTDKDQKFTNEDSVRNVSFIFDNEGNSKALRWTDDLEKRIELKKYVFRYIRDLYKRLFYARVECPRRDVHNWNKEMVAEMFGIIREMKKEKYYPLFVQIHDDQPNLFCHFHVICFYDRSKKVEGE</sequence>
<evidence type="ECO:0000313" key="1">
    <source>
        <dbReference type="EMBL" id="QNM13132.1"/>
    </source>
</evidence>
<evidence type="ECO:0000313" key="2">
    <source>
        <dbReference type="Proteomes" id="UP000515856"/>
    </source>
</evidence>
<organism evidence="1 2">
    <name type="scientific">[Eubacterium] hominis</name>
    <dbReference type="NCBI Taxonomy" id="2764325"/>
    <lineage>
        <taxon>Bacteria</taxon>
        <taxon>Bacillati</taxon>
        <taxon>Bacillota</taxon>
        <taxon>Erysipelotrichia</taxon>
        <taxon>Erysipelotrichales</taxon>
        <taxon>Erysipelotrichaceae</taxon>
        <taxon>Amedibacillus</taxon>
    </lineage>
</organism>
<name>A0A7G9GQQ0_9FIRM</name>
<dbReference type="Proteomes" id="UP000515856">
    <property type="component" value="Chromosome"/>
</dbReference>
<accession>A0A7G9GQQ0</accession>
<reference evidence="1 2" key="1">
    <citation type="submission" date="2020-08" db="EMBL/GenBank/DDBJ databases">
        <authorList>
            <person name="Liu C."/>
            <person name="Sun Q."/>
        </authorList>
    </citation>
    <scope>NUCLEOTIDE SEQUENCE [LARGE SCALE GENOMIC DNA]</scope>
    <source>
        <strain evidence="1 2">NSJ-61</strain>
    </source>
</reference>
<keyword evidence="2" id="KW-1185">Reference proteome</keyword>
<dbReference type="KEGG" id="ehn:H9Q80_04065"/>
<dbReference type="RefSeq" id="WP_118654666.1">
    <property type="nucleotide sequence ID" value="NZ_CP060636.1"/>
</dbReference>
<dbReference type="AlphaFoldDB" id="A0A7G9GQQ0"/>
<dbReference type="EMBL" id="CP060636">
    <property type="protein sequence ID" value="QNM13132.1"/>
    <property type="molecule type" value="Genomic_DNA"/>
</dbReference>